<dbReference type="EMBL" id="PDLM01000013">
    <property type="protein sequence ID" value="RDW63379.1"/>
    <property type="molecule type" value="Genomic_DNA"/>
</dbReference>
<proteinExistence type="predicted"/>
<dbReference type="STRING" id="1849047.A0A3D8QNM2"/>
<keyword evidence="5" id="KW-0805">Transcription regulation</keyword>
<dbReference type="SMART" id="SM00355">
    <property type="entry name" value="ZnF_C2H2"/>
    <property type="match status" value="3"/>
</dbReference>
<name>A0A3D8QNM2_9HELO</name>
<organism evidence="11 12">
    <name type="scientific">Coleophoma cylindrospora</name>
    <dbReference type="NCBI Taxonomy" id="1849047"/>
    <lineage>
        <taxon>Eukaryota</taxon>
        <taxon>Fungi</taxon>
        <taxon>Dikarya</taxon>
        <taxon>Ascomycota</taxon>
        <taxon>Pezizomycotina</taxon>
        <taxon>Leotiomycetes</taxon>
        <taxon>Helotiales</taxon>
        <taxon>Dermateaceae</taxon>
        <taxon>Coleophoma</taxon>
    </lineage>
</organism>
<comment type="caution">
    <text evidence="11">The sequence shown here is derived from an EMBL/GenBank/DDBJ whole genome shotgun (WGS) entry which is preliminary data.</text>
</comment>
<dbReference type="Proteomes" id="UP000256645">
    <property type="component" value="Unassembled WGS sequence"/>
</dbReference>
<dbReference type="Gene3D" id="3.30.160.60">
    <property type="entry name" value="Classic Zinc Finger"/>
    <property type="match status" value="1"/>
</dbReference>
<gene>
    <name evidence="11" type="ORF">BP6252_10924</name>
</gene>
<evidence type="ECO:0000256" key="1">
    <source>
        <dbReference type="ARBA" id="ARBA00004123"/>
    </source>
</evidence>
<keyword evidence="4" id="KW-0862">Zinc</keyword>
<dbReference type="AlphaFoldDB" id="A0A3D8QNM2"/>
<evidence type="ECO:0000256" key="2">
    <source>
        <dbReference type="ARBA" id="ARBA00022723"/>
    </source>
</evidence>
<keyword evidence="2" id="KW-0479">Metal-binding</keyword>
<sequence>MEGDNTKPSTCRHGCDSPRHFATQLPQSPWHFARPDPESPCLVTNTHTYQPTVPHFSHGLCGNSSGLFDKTYASLDDYSFFSAANVSTFSVPMQVAARFDPVVVDGSLRIFPDAEQQNFTAQGASLSQLLDPPQTPNTVLTLFNMNNINQEHEGPAQPTEPILPDGIVSLTCTFPECPEQQPFPTKSALRRHQDKHFRPYICTHPSCNHQNFGNKGGLDRHTREVHGSQSYTCPVLSCKRHKRAFHRRYNLVEHQRRAHGIRPPTHPKAPSERSEELSESEDSTPRPQHESNGESADGGDDVAIVEMSVDGALSSEDIRMKLRDLRNSRVKLDKAIRTMERALRIMDGASL</sequence>
<evidence type="ECO:0000256" key="3">
    <source>
        <dbReference type="ARBA" id="ARBA00022771"/>
    </source>
</evidence>
<comment type="subcellular location">
    <subcellularLocation>
        <location evidence="1">Nucleus</location>
    </subcellularLocation>
</comment>
<dbReference type="InterPro" id="IPR013087">
    <property type="entry name" value="Znf_C2H2_type"/>
</dbReference>
<dbReference type="GO" id="GO:0008270">
    <property type="term" value="F:zinc ion binding"/>
    <property type="evidence" value="ECO:0007669"/>
    <property type="project" value="UniProtKB-KW"/>
</dbReference>
<dbReference type="InterPro" id="IPR051061">
    <property type="entry name" value="Zinc_finger_trans_reg"/>
</dbReference>
<evidence type="ECO:0000256" key="6">
    <source>
        <dbReference type="ARBA" id="ARBA00023163"/>
    </source>
</evidence>
<dbReference type="Pfam" id="PF26177">
    <property type="entry name" value="zf_C2H2_17_1st"/>
    <property type="match status" value="1"/>
</dbReference>
<evidence type="ECO:0000256" key="8">
    <source>
        <dbReference type="PROSITE-ProRule" id="PRU00042"/>
    </source>
</evidence>
<evidence type="ECO:0000256" key="4">
    <source>
        <dbReference type="ARBA" id="ARBA00022833"/>
    </source>
</evidence>
<dbReference type="GO" id="GO:0005634">
    <property type="term" value="C:nucleus"/>
    <property type="evidence" value="ECO:0007669"/>
    <property type="project" value="UniProtKB-SubCell"/>
</dbReference>
<protein>
    <recommendedName>
        <fullName evidence="10">C2H2-type domain-containing protein</fullName>
    </recommendedName>
</protein>
<dbReference type="InterPro" id="IPR059009">
    <property type="entry name" value="Znf_C2H2_17_1st"/>
</dbReference>
<keyword evidence="7" id="KW-0539">Nucleus</keyword>
<evidence type="ECO:0000256" key="5">
    <source>
        <dbReference type="ARBA" id="ARBA00023015"/>
    </source>
</evidence>
<accession>A0A3D8QNM2</accession>
<keyword evidence="6" id="KW-0804">Transcription</keyword>
<keyword evidence="12" id="KW-1185">Reference proteome</keyword>
<feature type="domain" description="C2H2-type" evidence="10">
    <location>
        <begin position="236"/>
        <end position="264"/>
    </location>
</feature>
<feature type="compositionally biased region" description="Basic and acidic residues" evidence="9">
    <location>
        <begin position="283"/>
        <end position="292"/>
    </location>
</feature>
<dbReference type="PANTHER" id="PTHR46179">
    <property type="entry name" value="ZINC FINGER PROTEIN"/>
    <property type="match status" value="1"/>
</dbReference>
<dbReference type="PROSITE" id="PS50157">
    <property type="entry name" value="ZINC_FINGER_C2H2_2"/>
    <property type="match status" value="1"/>
</dbReference>
<dbReference type="OrthoDB" id="5305647at2759"/>
<dbReference type="PANTHER" id="PTHR46179:SF13">
    <property type="entry name" value="C2H2-TYPE DOMAIN-CONTAINING PROTEIN"/>
    <property type="match status" value="1"/>
</dbReference>
<evidence type="ECO:0000313" key="12">
    <source>
        <dbReference type="Proteomes" id="UP000256645"/>
    </source>
</evidence>
<dbReference type="GO" id="GO:0006357">
    <property type="term" value="P:regulation of transcription by RNA polymerase II"/>
    <property type="evidence" value="ECO:0007669"/>
    <property type="project" value="TreeGrafter"/>
</dbReference>
<evidence type="ECO:0000313" key="11">
    <source>
        <dbReference type="EMBL" id="RDW63379.1"/>
    </source>
</evidence>
<reference evidence="11 12" key="1">
    <citation type="journal article" date="2018" name="IMA Fungus">
        <title>IMA Genome-F 9: Draft genome sequence of Annulohypoxylon stygium, Aspergillus mulundensis, Berkeleyomyces basicola (syn. Thielaviopsis basicola), Ceratocystis smalleyi, two Cercospora beticola strains, Coleophoma cylindrospora, Fusarium fracticaudum, Phialophora cf. hyalina, and Morchella septimelata.</title>
        <authorList>
            <person name="Wingfield B.D."/>
            <person name="Bills G.F."/>
            <person name="Dong Y."/>
            <person name="Huang W."/>
            <person name="Nel W.J."/>
            <person name="Swalarsk-Parry B.S."/>
            <person name="Vaghefi N."/>
            <person name="Wilken P.M."/>
            <person name="An Z."/>
            <person name="de Beer Z.W."/>
            <person name="De Vos L."/>
            <person name="Chen L."/>
            <person name="Duong T.A."/>
            <person name="Gao Y."/>
            <person name="Hammerbacher A."/>
            <person name="Kikkert J.R."/>
            <person name="Li Y."/>
            <person name="Li H."/>
            <person name="Li K."/>
            <person name="Li Q."/>
            <person name="Liu X."/>
            <person name="Ma X."/>
            <person name="Naidoo K."/>
            <person name="Pethybridge S.J."/>
            <person name="Sun J."/>
            <person name="Steenkamp E.T."/>
            <person name="van der Nest M.A."/>
            <person name="van Wyk S."/>
            <person name="Wingfield M.J."/>
            <person name="Xiong C."/>
            <person name="Yue Q."/>
            <person name="Zhang X."/>
        </authorList>
    </citation>
    <scope>NUCLEOTIDE SEQUENCE [LARGE SCALE GENOMIC DNA]</scope>
    <source>
        <strain evidence="11 12">BP6252</strain>
    </source>
</reference>
<feature type="region of interest" description="Disordered" evidence="9">
    <location>
        <begin position="251"/>
        <end position="301"/>
    </location>
</feature>
<evidence type="ECO:0000256" key="7">
    <source>
        <dbReference type="ARBA" id="ARBA00023242"/>
    </source>
</evidence>
<evidence type="ECO:0000256" key="9">
    <source>
        <dbReference type="SAM" id="MobiDB-lite"/>
    </source>
</evidence>
<evidence type="ECO:0000259" key="10">
    <source>
        <dbReference type="PROSITE" id="PS50157"/>
    </source>
</evidence>
<keyword evidence="3 8" id="KW-0863">Zinc-finger</keyword>